<dbReference type="InterPro" id="IPR000488">
    <property type="entry name" value="Death_dom"/>
</dbReference>
<dbReference type="Pfam" id="PF00619">
    <property type="entry name" value="CARD"/>
    <property type="match status" value="1"/>
</dbReference>
<dbReference type="InterPro" id="IPR011029">
    <property type="entry name" value="DEATH-like_dom_sf"/>
</dbReference>
<dbReference type="AlphaFoldDB" id="A0A267DX82"/>
<keyword evidence="4" id="KW-1185">Reference proteome</keyword>
<proteinExistence type="predicted"/>
<feature type="domain" description="CARD" evidence="2">
    <location>
        <begin position="1"/>
        <end position="74"/>
    </location>
</feature>
<dbReference type="Proteomes" id="UP000215902">
    <property type="component" value="Unassembled WGS sequence"/>
</dbReference>
<dbReference type="EMBL" id="NIVC01003115">
    <property type="protein sequence ID" value="PAA53189.1"/>
    <property type="molecule type" value="Genomic_DNA"/>
</dbReference>
<accession>A0A267DX82</accession>
<feature type="domain" description="Death" evidence="1">
    <location>
        <begin position="188"/>
        <end position="257"/>
    </location>
</feature>
<dbReference type="PROSITE" id="PS50017">
    <property type="entry name" value="DEATH_DOMAIN"/>
    <property type="match status" value="1"/>
</dbReference>
<evidence type="ECO:0000259" key="1">
    <source>
        <dbReference type="PROSITE" id="PS50017"/>
    </source>
</evidence>
<evidence type="ECO:0008006" key="5">
    <source>
        <dbReference type="Google" id="ProtNLM"/>
    </source>
</evidence>
<dbReference type="PROSITE" id="PS50209">
    <property type="entry name" value="CARD"/>
    <property type="match status" value="1"/>
</dbReference>
<reference evidence="3 4" key="1">
    <citation type="submission" date="2017-06" db="EMBL/GenBank/DDBJ databases">
        <title>A platform for efficient transgenesis in Macrostomum lignano, a flatworm model organism for stem cell research.</title>
        <authorList>
            <person name="Berezikov E."/>
        </authorList>
    </citation>
    <scope>NUCLEOTIDE SEQUENCE [LARGE SCALE GENOMIC DNA]</scope>
    <source>
        <strain evidence="3">DV1</strain>
        <tissue evidence="3">Whole organism</tissue>
    </source>
</reference>
<dbReference type="GO" id="GO:0042981">
    <property type="term" value="P:regulation of apoptotic process"/>
    <property type="evidence" value="ECO:0007669"/>
    <property type="project" value="InterPro"/>
</dbReference>
<dbReference type="InterPro" id="IPR001315">
    <property type="entry name" value="CARD"/>
</dbReference>
<dbReference type="Pfam" id="PF00531">
    <property type="entry name" value="Death"/>
    <property type="match status" value="1"/>
</dbReference>
<dbReference type="GO" id="GO:0007165">
    <property type="term" value="P:signal transduction"/>
    <property type="evidence" value="ECO:0007669"/>
    <property type="project" value="InterPro"/>
</dbReference>
<dbReference type="SUPFAM" id="SSF47986">
    <property type="entry name" value="DEATH domain"/>
    <property type="match status" value="2"/>
</dbReference>
<evidence type="ECO:0000259" key="2">
    <source>
        <dbReference type="PROSITE" id="PS50209"/>
    </source>
</evidence>
<protein>
    <recommendedName>
        <fullName evidence="5">Death domain-containing protein</fullName>
    </recommendedName>
</protein>
<evidence type="ECO:0000313" key="4">
    <source>
        <dbReference type="Proteomes" id="UP000215902"/>
    </source>
</evidence>
<evidence type="ECO:0000313" key="3">
    <source>
        <dbReference type="EMBL" id="PAA53189.1"/>
    </source>
</evidence>
<dbReference type="CDD" id="cd01671">
    <property type="entry name" value="CARD"/>
    <property type="match status" value="1"/>
</dbReference>
<dbReference type="Gene3D" id="1.10.533.10">
    <property type="entry name" value="Death Domain, Fas"/>
    <property type="match status" value="2"/>
</dbReference>
<name>A0A267DX82_9PLAT</name>
<comment type="caution">
    <text evidence="3">The sequence shown here is derived from an EMBL/GenBank/DDBJ whole genome shotgun (WGS) entry which is preliminary data.</text>
</comment>
<gene>
    <name evidence="3" type="ORF">BOX15_Mlig024214g1</name>
</gene>
<organism evidence="3 4">
    <name type="scientific">Macrostomum lignano</name>
    <dbReference type="NCBI Taxonomy" id="282301"/>
    <lineage>
        <taxon>Eukaryota</taxon>
        <taxon>Metazoa</taxon>
        <taxon>Spiralia</taxon>
        <taxon>Lophotrochozoa</taxon>
        <taxon>Platyhelminthes</taxon>
        <taxon>Rhabditophora</taxon>
        <taxon>Macrostomorpha</taxon>
        <taxon>Macrostomida</taxon>
        <taxon>Macrostomidae</taxon>
        <taxon>Macrostomum</taxon>
    </lineage>
</organism>
<sequence>MQLRTWLHQSRDRLAADLHPDDVLDRLIGPGLLSPAEALEIDRLASREAKVRRLIRLIDWRDSDRLLATFRDSLLADYRWLAEPPDCRVTDAASVTVADGGGDVGCGSPLIPPLVGDAACWIGRVAADDALKAASLEFRADGISQVSIPPLVAVSPQSEPSGIGAASQQPAISRAHLDLVCSNALALENWRAITRDLGVAEDDIECAQARQPLDLRGQCCDALRLWSTQYEGASLPALLRALRKQKLNRLAARLASL</sequence>